<protein>
    <submittedName>
        <fullName evidence="2">Uncharacterized protein</fullName>
    </submittedName>
</protein>
<evidence type="ECO:0000256" key="1">
    <source>
        <dbReference type="SAM" id="MobiDB-lite"/>
    </source>
</evidence>
<dbReference type="EMBL" id="HBGF01000399">
    <property type="protein sequence ID" value="CAD9088169.1"/>
    <property type="molecule type" value="Transcribed_RNA"/>
</dbReference>
<feature type="compositionally biased region" description="Basic and acidic residues" evidence="1">
    <location>
        <begin position="15"/>
        <end position="24"/>
    </location>
</feature>
<evidence type="ECO:0000313" key="2">
    <source>
        <dbReference type="EMBL" id="CAD9088169.1"/>
    </source>
</evidence>
<dbReference type="AlphaFoldDB" id="A0A7S1KXH3"/>
<reference evidence="2" key="1">
    <citation type="submission" date="2021-01" db="EMBL/GenBank/DDBJ databases">
        <authorList>
            <person name="Corre E."/>
            <person name="Pelletier E."/>
            <person name="Niang G."/>
            <person name="Scheremetjew M."/>
            <person name="Finn R."/>
            <person name="Kale V."/>
            <person name="Holt S."/>
            <person name="Cochrane G."/>
            <person name="Meng A."/>
            <person name="Brown T."/>
            <person name="Cohen L."/>
        </authorList>
    </citation>
    <scope>NUCLEOTIDE SEQUENCE</scope>
    <source>
        <strain evidence="2">CCAP 1951/1</strain>
    </source>
</reference>
<feature type="region of interest" description="Disordered" evidence="1">
    <location>
        <begin position="1"/>
        <end position="44"/>
    </location>
</feature>
<accession>A0A7S1KXH3</accession>
<proteinExistence type="predicted"/>
<feature type="region of interest" description="Disordered" evidence="1">
    <location>
        <begin position="124"/>
        <end position="149"/>
    </location>
</feature>
<organism evidence="2">
    <name type="scientific">Neobodo designis</name>
    <name type="common">Flagellated protozoan</name>
    <name type="synonym">Bodo designis</name>
    <dbReference type="NCBI Taxonomy" id="312471"/>
    <lineage>
        <taxon>Eukaryota</taxon>
        <taxon>Discoba</taxon>
        <taxon>Euglenozoa</taxon>
        <taxon>Kinetoplastea</taxon>
        <taxon>Metakinetoplastina</taxon>
        <taxon>Neobodonida</taxon>
        <taxon>Neobodo</taxon>
    </lineage>
</organism>
<sequence length="149" mass="16076">MPKGGTIMPLPTSGREGKAQERWTAKGKQGSKGKGGETARDKQGPDFFAIMDEHHKCPPPCSYAVPSAFDPVLSRSPRVSVPKAAKTSRFMGDVDLYQASKGPGPGQYTRSLESVGFAGKDRSRRAKLPMERVNPHAIGLPPISARTRM</sequence>
<name>A0A7S1KXH3_NEODS</name>
<feature type="compositionally biased region" description="Basic and acidic residues" evidence="1">
    <location>
        <begin position="34"/>
        <end position="44"/>
    </location>
</feature>
<gene>
    <name evidence="2" type="ORF">NDES1114_LOCUS299</name>
</gene>